<dbReference type="Pfam" id="PF01794">
    <property type="entry name" value="Ferric_reduct"/>
    <property type="match status" value="1"/>
</dbReference>
<dbReference type="PROSITE" id="PS51384">
    <property type="entry name" value="FAD_FR"/>
    <property type="match status" value="1"/>
</dbReference>
<keyword evidence="4 8" id="KW-1133">Transmembrane helix</keyword>
<evidence type="ECO:0000313" key="10">
    <source>
        <dbReference type="EMBL" id="ORY56657.1"/>
    </source>
</evidence>
<feature type="compositionally biased region" description="Low complexity" evidence="7">
    <location>
        <begin position="130"/>
        <end position="147"/>
    </location>
</feature>
<name>A0A1Y2DBT5_9PEZI</name>
<dbReference type="InterPro" id="IPR017927">
    <property type="entry name" value="FAD-bd_FR_type"/>
</dbReference>
<feature type="transmembrane region" description="Helical" evidence="8">
    <location>
        <begin position="379"/>
        <end position="397"/>
    </location>
</feature>
<dbReference type="GO" id="GO:0006879">
    <property type="term" value="P:intracellular iron ion homeostasis"/>
    <property type="evidence" value="ECO:0007669"/>
    <property type="project" value="TreeGrafter"/>
</dbReference>
<feature type="transmembrane region" description="Helical" evidence="8">
    <location>
        <begin position="240"/>
        <end position="262"/>
    </location>
</feature>
<dbReference type="InterPro" id="IPR051410">
    <property type="entry name" value="Ferric/Cupric_Reductase"/>
</dbReference>
<sequence length="674" mass="75253">MDDASGTNIWANFLQASLRLPKTRSPAWQKLNDSVATISDNSSQSLSPDPEKLAYLRRLIAYIVDGRDFVVTYNYVLLVVLVLLSVLHWRRKLLGRRKWKQSVTRSQSAKTAEDVLVFEGQQRPGEDFGSQDLNQPSSSSSSTLQDSSALEYTSKMVDSDADIERQPLLGFRGRSPLDAPRQRYAKRLPDAVAAWLMYQPRPIPIINRTLPSNGTSLFVLAYVALNIFYNVYQIDWRPEYFFSFADRAGVVFIVNLPLLYLLAAKNQPLKFLTGRSYEALNIFHRRVGELMCFEAFVHTLGMIIWELWCSPEWLLRGNIWHFLTGQLVLLGLGAFAAYELLYLTSLGSFRQRWYEVFLASHVVLQVAALVFLYLHFSTAQPYVAMALVIFLADRLIWRVGLKRVSMKANLDILDDGSTLLLSADWDIPRSTGWGVLARFRQSIVHGWRPMDHVFISASALGRTHMLQAHPFTIASAAPKPCTSAEASPPHAWLSLLIRAHGGFTGDLLRYAQEHSSISVRLDGPYGSTDAIDMLRARDTIILIAGGSGIAVVFPLLWALVHEQPFSASLGGGAGKEFHLLWAIHSRAQRSWMLQECLDELAQAGVHITIPEPTAEAGRPDIGSYVANLALRGDDQELGVVVSGPDAMNRAARNACARAVKNGADVKLRIEKFGW</sequence>
<comment type="subcellular location">
    <subcellularLocation>
        <location evidence="1">Membrane</location>
        <topology evidence="1">Multi-pass membrane protein</topology>
    </subcellularLocation>
</comment>
<dbReference type="SFLD" id="SFLDG01168">
    <property type="entry name" value="Ferric_reductase_subgroup_(FRE"/>
    <property type="match status" value="1"/>
</dbReference>
<dbReference type="Proteomes" id="UP000193689">
    <property type="component" value="Unassembled WGS sequence"/>
</dbReference>
<keyword evidence="2" id="KW-0813">Transport</keyword>
<dbReference type="CDD" id="cd06186">
    <property type="entry name" value="NOX_Duox_like_FAD_NADP"/>
    <property type="match status" value="1"/>
</dbReference>
<evidence type="ECO:0000256" key="1">
    <source>
        <dbReference type="ARBA" id="ARBA00004141"/>
    </source>
</evidence>
<dbReference type="InParanoid" id="A0A1Y2DBT5"/>
<feature type="transmembrane region" description="Helical" evidence="8">
    <location>
        <begin position="72"/>
        <end position="89"/>
    </location>
</feature>
<feature type="region of interest" description="Disordered" evidence="7">
    <location>
        <begin position="126"/>
        <end position="147"/>
    </location>
</feature>
<comment type="caution">
    <text evidence="10">The sequence shown here is derived from an EMBL/GenBank/DDBJ whole genome shotgun (WGS) entry which is preliminary data.</text>
</comment>
<evidence type="ECO:0000256" key="7">
    <source>
        <dbReference type="SAM" id="MobiDB-lite"/>
    </source>
</evidence>
<evidence type="ECO:0000256" key="6">
    <source>
        <dbReference type="ARBA" id="ARBA00023136"/>
    </source>
</evidence>
<dbReference type="AlphaFoldDB" id="A0A1Y2DBT5"/>
<dbReference type="GO" id="GO:0006826">
    <property type="term" value="P:iron ion transport"/>
    <property type="evidence" value="ECO:0007669"/>
    <property type="project" value="TreeGrafter"/>
</dbReference>
<evidence type="ECO:0000256" key="8">
    <source>
        <dbReference type="SAM" id="Phobius"/>
    </source>
</evidence>
<organism evidence="10 11">
    <name type="scientific">Pseudomassariella vexata</name>
    <dbReference type="NCBI Taxonomy" id="1141098"/>
    <lineage>
        <taxon>Eukaryota</taxon>
        <taxon>Fungi</taxon>
        <taxon>Dikarya</taxon>
        <taxon>Ascomycota</taxon>
        <taxon>Pezizomycotina</taxon>
        <taxon>Sordariomycetes</taxon>
        <taxon>Xylariomycetidae</taxon>
        <taxon>Amphisphaeriales</taxon>
        <taxon>Pseudomassariaceae</taxon>
        <taxon>Pseudomassariella</taxon>
    </lineage>
</organism>
<feature type="transmembrane region" description="Helical" evidence="8">
    <location>
        <begin position="540"/>
        <end position="560"/>
    </location>
</feature>
<dbReference type="Pfam" id="PF08022">
    <property type="entry name" value="FAD_binding_8"/>
    <property type="match status" value="1"/>
</dbReference>
<keyword evidence="3 8" id="KW-0812">Transmembrane</keyword>
<dbReference type="GO" id="GO:0015677">
    <property type="term" value="P:copper ion import"/>
    <property type="evidence" value="ECO:0007669"/>
    <property type="project" value="TreeGrafter"/>
</dbReference>
<evidence type="ECO:0000259" key="9">
    <source>
        <dbReference type="PROSITE" id="PS51384"/>
    </source>
</evidence>
<evidence type="ECO:0000256" key="5">
    <source>
        <dbReference type="ARBA" id="ARBA00023065"/>
    </source>
</evidence>
<dbReference type="EMBL" id="MCFJ01000022">
    <property type="protein sequence ID" value="ORY56657.1"/>
    <property type="molecule type" value="Genomic_DNA"/>
</dbReference>
<dbReference type="STRING" id="1141098.A0A1Y2DBT5"/>
<accession>A0A1Y2DBT5</accession>
<evidence type="ECO:0000256" key="3">
    <source>
        <dbReference type="ARBA" id="ARBA00022692"/>
    </source>
</evidence>
<feature type="domain" description="FAD-binding FR-type" evidence="9">
    <location>
        <begin position="351"/>
        <end position="531"/>
    </location>
</feature>
<dbReference type="OrthoDB" id="17725at2759"/>
<dbReference type="InterPro" id="IPR013112">
    <property type="entry name" value="FAD-bd_8"/>
</dbReference>
<keyword evidence="6 8" id="KW-0472">Membrane</keyword>
<dbReference type="GeneID" id="63777625"/>
<feature type="transmembrane region" description="Helical" evidence="8">
    <location>
        <begin position="290"/>
        <end position="308"/>
    </location>
</feature>
<dbReference type="SFLD" id="SFLDS00052">
    <property type="entry name" value="Ferric_Reductase_Domain"/>
    <property type="match status" value="1"/>
</dbReference>
<dbReference type="Gene3D" id="3.40.50.80">
    <property type="entry name" value="Nucleotide-binding domain of ferredoxin-NADP reductase (FNR) module"/>
    <property type="match status" value="2"/>
</dbReference>
<dbReference type="RefSeq" id="XP_040710236.1">
    <property type="nucleotide sequence ID" value="XM_040861413.1"/>
</dbReference>
<keyword evidence="11" id="KW-1185">Reference proteome</keyword>
<protein>
    <recommendedName>
        <fullName evidence="9">FAD-binding FR-type domain-containing protein</fullName>
    </recommendedName>
</protein>
<dbReference type="PANTHER" id="PTHR32361">
    <property type="entry name" value="FERRIC/CUPRIC REDUCTASE TRANSMEMBRANE COMPONENT"/>
    <property type="match status" value="1"/>
</dbReference>
<feature type="transmembrane region" description="Helical" evidence="8">
    <location>
        <begin position="217"/>
        <end position="234"/>
    </location>
</feature>
<dbReference type="PANTHER" id="PTHR32361:SF28">
    <property type="entry name" value="FRP1P"/>
    <property type="match status" value="1"/>
</dbReference>
<gene>
    <name evidence="10" type="ORF">BCR38DRAFT_450831</name>
</gene>
<dbReference type="GO" id="GO:0000293">
    <property type="term" value="F:ferric-chelate reductase activity"/>
    <property type="evidence" value="ECO:0007669"/>
    <property type="project" value="TreeGrafter"/>
</dbReference>
<evidence type="ECO:0000256" key="4">
    <source>
        <dbReference type="ARBA" id="ARBA00022989"/>
    </source>
</evidence>
<reference evidence="10 11" key="1">
    <citation type="submission" date="2016-07" db="EMBL/GenBank/DDBJ databases">
        <title>Pervasive Adenine N6-methylation of Active Genes in Fungi.</title>
        <authorList>
            <consortium name="DOE Joint Genome Institute"/>
            <person name="Mondo S.J."/>
            <person name="Dannebaum R.O."/>
            <person name="Kuo R.C."/>
            <person name="Labutti K."/>
            <person name="Haridas S."/>
            <person name="Kuo A."/>
            <person name="Salamov A."/>
            <person name="Ahrendt S.R."/>
            <person name="Lipzen A."/>
            <person name="Sullivan W."/>
            <person name="Andreopoulos W.B."/>
            <person name="Clum A."/>
            <person name="Lindquist E."/>
            <person name="Daum C."/>
            <person name="Ramamoorthy G.K."/>
            <person name="Gryganskyi A."/>
            <person name="Culley D."/>
            <person name="Magnuson J.K."/>
            <person name="James T.Y."/>
            <person name="O'Malley M.A."/>
            <person name="Stajich J.E."/>
            <person name="Spatafora J.W."/>
            <person name="Visel A."/>
            <person name="Grigoriev I.V."/>
        </authorList>
    </citation>
    <scope>NUCLEOTIDE SEQUENCE [LARGE SCALE GENOMIC DNA]</scope>
    <source>
        <strain evidence="10 11">CBS 129021</strain>
    </source>
</reference>
<evidence type="ECO:0000256" key="2">
    <source>
        <dbReference type="ARBA" id="ARBA00022448"/>
    </source>
</evidence>
<evidence type="ECO:0000313" key="11">
    <source>
        <dbReference type="Proteomes" id="UP000193689"/>
    </source>
</evidence>
<dbReference type="SUPFAM" id="SSF52343">
    <property type="entry name" value="Ferredoxin reductase-like, C-terminal NADP-linked domain"/>
    <property type="match status" value="1"/>
</dbReference>
<dbReference type="InterPro" id="IPR013130">
    <property type="entry name" value="Fe3_Rdtase_TM_dom"/>
</dbReference>
<dbReference type="GO" id="GO:0005886">
    <property type="term" value="C:plasma membrane"/>
    <property type="evidence" value="ECO:0007669"/>
    <property type="project" value="TreeGrafter"/>
</dbReference>
<feature type="transmembrane region" description="Helical" evidence="8">
    <location>
        <begin position="320"/>
        <end position="341"/>
    </location>
</feature>
<keyword evidence="5" id="KW-0406">Ion transport</keyword>
<proteinExistence type="predicted"/>
<dbReference type="InterPro" id="IPR039261">
    <property type="entry name" value="FNR_nucleotide-bd"/>
</dbReference>
<feature type="transmembrane region" description="Helical" evidence="8">
    <location>
        <begin position="353"/>
        <end position="373"/>
    </location>
</feature>